<sequence length="49" mass="5661">MYFSDKTETKLKVVPFQAIEEVYVDHLHSVKSPNPRVTFCVKTYKAPST</sequence>
<name>A0A9D4TE46_RHISA</name>
<evidence type="ECO:0000313" key="1">
    <source>
        <dbReference type="EMBL" id="KAH7986942.1"/>
    </source>
</evidence>
<dbReference type="PANTHER" id="PTHR12156:SF5">
    <property type="entry name" value="FI18040P1"/>
    <property type="match status" value="1"/>
</dbReference>
<dbReference type="VEuPathDB" id="VectorBase:RSAN_039775"/>
<keyword evidence="2" id="KW-1185">Reference proteome</keyword>
<dbReference type="Proteomes" id="UP000821837">
    <property type="component" value="Unassembled WGS sequence"/>
</dbReference>
<reference evidence="1" key="2">
    <citation type="submission" date="2021-09" db="EMBL/GenBank/DDBJ databases">
        <authorList>
            <person name="Jia N."/>
            <person name="Wang J."/>
            <person name="Shi W."/>
            <person name="Du L."/>
            <person name="Sun Y."/>
            <person name="Zhan W."/>
            <person name="Jiang J."/>
            <person name="Wang Q."/>
            <person name="Zhang B."/>
            <person name="Ji P."/>
            <person name="Sakyi L.B."/>
            <person name="Cui X."/>
            <person name="Yuan T."/>
            <person name="Jiang B."/>
            <person name="Yang W."/>
            <person name="Lam T.T.-Y."/>
            <person name="Chang Q."/>
            <person name="Ding S."/>
            <person name="Wang X."/>
            <person name="Zhu J."/>
            <person name="Ruan X."/>
            <person name="Zhao L."/>
            <person name="Wei J."/>
            <person name="Que T."/>
            <person name="Du C."/>
            <person name="Cheng J."/>
            <person name="Dai P."/>
            <person name="Han X."/>
            <person name="Huang E."/>
            <person name="Gao Y."/>
            <person name="Liu J."/>
            <person name="Shao H."/>
            <person name="Ye R."/>
            <person name="Li L."/>
            <person name="Wei W."/>
            <person name="Wang X."/>
            <person name="Wang C."/>
            <person name="Huo Q."/>
            <person name="Li W."/>
            <person name="Guo W."/>
            <person name="Chen H."/>
            <person name="Chen S."/>
            <person name="Zhou L."/>
            <person name="Zhou L."/>
            <person name="Ni X."/>
            <person name="Tian J."/>
            <person name="Zhou Y."/>
            <person name="Sheng Y."/>
            <person name="Liu T."/>
            <person name="Pan Y."/>
            <person name="Xia L."/>
            <person name="Li J."/>
            <person name="Zhao F."/>
            <person name="Cao W."/>
        </authorList>
    </citation>
    <scope>NUCLEOTIDE SEQUENCE</scope>
    <source>
        <strain evidence="1">Rsan-2018</strain>
        <tissue evidence="1">Larvae</tissue>
    </source>
</reference>
<dbReference type="InterPro" id="IPR052212">
    <property type="entry name" value="PH-like_domain"/>
</dbReference>
<accession>A0A9D4TE46</accession>
<reference evidence="1" key="1">
    <citation type="journal article" date="2020" name="Cell">
        <title>Large-Scale Comparative Analyses of Tick Genomes Elucidate Their Genetic Diversity and Vector Capacities.</title>
        <authorList>
            <consortium name="Tick Genome and Microbiome Consortium (TIGMIC)"/>
            <person name="Jia N."/>
            <person name="Wang J."/>
            <person name="Shi W."/>
            <person name="Du L."/>
            <person name="Sun Y."/>
            <person name="Zhan W."/>
            <person name="Jiang J.F."/>
            <person name="Wang Q."/>
            <person name="Zhang B."/>
            <person name="Ji P."/>
            <person name="Bell-Sakyi L."/>
            <person name="Cui X.M."/>
            <person name="Yuan T.T."/>
            <person name="Jiang B.G."/>
            <person name="Yang W.F."/>
            <person name="Lam T.T."/>
            <person name="Chang Q.C."/>
            <person name="Ding S.J."/>
            <person name="Wang X.J."/>
            <person name="Zhu J.G."/>
            <person name="Ruan X.D."/>
            <person name="Zhao L."/>
            <person name="Wei J.T."/>
            <person name="Ye R.Z."/>
            <person name="Que T.C."/>
            <person name="Du C.H."/>
            <person name="Zhou Y.H."/>
            <person name="Cheng J.X."/>
            <person name="Dai P.F."/>
            <person name="Guo W.B."/>
            <person name="Han X.H."/>
            <person name="Huang E.J."/>
            <person name="Li L.F."/>
            <person name="Wei W."/>
            <person name="Gao Y.C."/>
            <person name="Liu J.Z."/>
            <person name="Shao H.Z."/>
            <person name="Wang X."/>
            <person name="Wang C.C."/>
            <person name="Yang T.C."/>
            <person name="Huo Q.B."/>
            <person name="Li W."/>
            <person name="Chen H.Y."/>
            <person name="Chen S.E."/>
            <person name="Zhou L.G."/>
            <person name="Ni X.B."/>
            <person name="Tian J.H."/>
            <person name="Sheng Y."/>
            <person name="Liu T."/>
            <person name="Pan Y.S."/>
            <person name="Xia L.Y."/>
            <person name="Li J."/>
            <person name="Zhao F."/>
            <person name="Cao W.C."/>
        </authorList>
    </citation>
    <scope>NUCLEOTIDE SEQUENCE</scope>
    <source>
        <strain evidence="1">Rsan-2018</strain>
    </source>
</reference>
<dbReference type="PANTHER" id="PTHR12156">
    <property type="entry name" value="PLECKSTRIN HOMOLOGY-LIKE DOMAIN, FAMILY B, MEMBER 3"/>
    <property type="match status" value="1"/>
</dbReference>
<gene>
    <name evidence="1" type="ORF">HPB52_024630</name>
</gene>
<proteinExistence type="predicted"/>
<dbReference type="EMBL" id="JABSTV010000216">
    <property type="protein sequence ID" value="KAH7986942.1"/>
    <property type="molecule type" value="Genomic_DNA"/>
</dbReference>
<organism evidence="1 2">
    <name type="scientific">Rhipicephalus sanguineus</name>
    <name type="common">Brown dog tick</name>
    <name type="synonym">Ixodes sanguineus</name>
    <dbReference type="NCBI Taxonomy" id="34632"/>
    <lineage>
        <taxon>Eukaryota</taxon>
        <taxon>Metazoa</taxon>
        <taxon>Ecdysozoa</taxon>
        <taxon>Arthropoda</taxon>
        <taxon>Chelicerata</taxon>
        <taxon>Arachnida</taxon>
        <taxon>Acari</taxon>
        <taxon>Parasitiformes</taxon>
        <taxon>Ixodida</taxon>
        <taxon>Ixodoidea</taxon>
        <taxon>Ixodidae</taxon>
        <taxon>Rhipicephalinae</taxon>
        <taxon>Rhipicephalus</taxon>
        <taxon>Rhipicephalus</taxon>
    </lineage>
</organism>
<evidence type="ECO:0000313" key="2">
    <source>
        <dbReference type="Proteomes" id="UP000821837"/>
    </source>
</evidence>
<dbReference type="AlphaFoldDB" id="A0A9D4TE46"/>
<comment type="caution">
    <text evidence="1">The sequence shown here is derived from an EMBL/GenBank/DDBJ whole genome shotgun (WGS) entry which is preliminary data.</text>
</comment>
<protein>
    <submittedName>
        <fullName evidence="1">Uncharacterized protein</fullName>
    </submittedName>
</protein>